<dbReference type="InterPro" id="IPR001100">
    <property type="entry name" value="Pyr_nuc-diS_OxRdtase"/>
</dbReference>
<keyword evidence="3 8" id="KW-0274">FAD</keyword>
<evidence type="ECO:0000256" key="4">
    <source>
        <dbReference type="ARBA" id="ARBA00022857"/>
    </source>
</evidence>
<dbReference type="PRINTS" id="PR00368">
    <property type="entry name" value="FADPNR"/>
</dbReference>
<evidence type="ECO:0000256" key="3">
    <source>
        <dbReference type="ARBA" id="ARBA00022827"/>
    </source>
</evidence>
<dbReference type="SUPFAM" id="SSF55424">
    <property type="entry name" value="FAD/NAD-linked reductases, dimerisation (C-terminal) domain"/>
    <property type="match status" value="1"/>
</dbReference>
<dbReference type="PROSITE" id="PS00076">
    <property type="entry name" value="PYRIDINE_REDOX_1"/>
    <property type="match status" value="1"/>
</dbReference>
<dbReference type="InterPro" id="IPR036188">
    <property type="entry name" value="FAD/NAD-bd_sf"/>
</dbReference>
<evidence type="ECO:0000313" key="13">
    <source>
        <dbReference type="EMBL" id="SDF41172.1"/>
    </source>
</evidence>
<dbReference type="FunFam" id="3.30.390.30:FF:000001">
    <property type="entry name" value="Dihydrolipoyl dehydrogenase"/>
    <property type="match status" value="1"/>
</dbReference>
<feature type="binding site" evidence="8">
    <location>
        <position position="267"/>
    </location>
    <ligand>
        <name>NAD(+)</name>
        <dbReference type="ChEBI" id="CHEBI:57540"/>
    </ligand>
</feature>
<proteinExistence type="inferred from homology"/>
<feature type="binding site" evidence="8">
    <location>
        <begin position="141"/>
        <end position="143"/>
    </location>
    <ligand>
        <name>FAD</name>
        <dbReference type="ChEBI" id="CHEBI:57692"/>
    </ligand>
</feature>
<keyword evidence="13" id="KW-0670">Pyruvate</keyword>
<reference evidence="13 14" key="1">
    <citation type="submission" date="2016-10" db="EMBL/GenBank/DDBJ databases">
        <authorList>
            <person name="Varghese N."/>
            <person name="Submissions S."/>
        </authorList>
    </citation>
    <scope>NUCLEOTIDE SEQUENCE [LARGE SCALE GENOMIC DNA]</scope>
    <source>
        <strain evidence="13 14">DSM 18839</strain>
    </source>
</reference>
<comment type="caution">
    <text evidence="13">The sequence shown here is derived from an EMBL/GenBank/DDBJ whole genome shotgun (WGS) entry which is preliminary data.</text>
</comment>
<name>A0A8G2EUJ9_9PROT</name>
<evidence type="ECO:0000256" key="9">
    <source>
        <dbReference type="PIRSR" id="PIRSR000350-4"/>
    </source>
</evidence>
<evidence type="ECO:0000256" key="5">
    <source>
        <dbReference type="ARBA" id="ARBA00023002"/>
    </source>
</evidence>
<evidence type="ECO:0000259" key="11">
    <source>
        <dbReference type="Pfam" id="PF02852"/>
    </source>
</evidence>
<evidence type="ECO:0000313" key="14">
    <source>
        <dbReference type="Proteomes" id="UP000198615"/>
    </source>
</evidence>
<keyword evidence="8" id="KW-0520">NAD</keyword>
<dbReference type="GO" id="GO:0016668">
    <property type="term" value="F:oxidoreductase activity, acting on a sulfur group of donors, NAD(P) as acceptor"/>
    <property type="evidence" value="ECO:0007669"/>
    <property type="project" value="InterPro"/>
</dbReference>
<sequence length="474" mass="49609">MSETIQADICVIGAGSGGLSVAAGASQMGASVVLFEKAEMGGDCLNVGCVPSKALLAAGHAAHGAPQAARYGVDASVQAVDWARLRAHVQGVIAEIAPMDSVARYTGFGVRVVQAEARFTGPRSVEGGGIRVEAKFVVIATGSTPAVPPIPGLDGVAFLTNETVFDLAERPRRLLVLGGGPIGCELAQAHARLGCEVVLVEAKTLLGTEDPEAAEVVRLALRRDGVELHEGAAAVHAGPTGDGVDLVVRGEAGETVLSGSHLLVAVGRRVGFEGLDLARAGIETDERGRLKLDRRLRTSNRRVFAVGDAAGGAQFTHLAGFHAGIVIRNALFRLPAKSDPVLPRVTYTAPELASVGADEAALRARGQAFEVLRWPFSENDRAIAERDVDGFTKLYVSPKGRILGAVVVGTGAGEIVSLYTLAIAKKLKVSDIAGLVVPYPTRAEVAKRAAGSWYVPKLFSARTRRIVRFLMRFA</sequence>
<evidence type="ECO:0000256" key="7">
    <source>
        <dbReference type="ARBA" id="ARBA00023284"/>
    </source>
</evidence>
<evidence type="ECO:0000256" key="1">
    <source>
        <dbReference type="ARBA" id="ARBA00007532"/>
    </source>
</evidence>
<feature type="domain" description="FAD/NAD(P)-binding" evidence="12">
    <location>
        <begin position="8"/>
        <end position="320"/>
    </location>
</feature>
<dbReference type="SUPFAM" id="SSF51905">
    <property type="entry name" value="FAD/NAD(P)-binding domain"/>
    <property type="match status" value="1"/>
</dbReference>
<keyword evidence="5 10" id="KW-0560">Oxidoreductase</keyword>
<protein>
    <submittedName>
        <fullName evidence="13">Pyruvate/2-oxoglutarate dehydrogenase complex, dihydrolipoamide dehydrogenase (E3) component</fullName>
    </submittedName>
</protein>
<dbReference type="EMBL" id="FNBW01000003">
    <property type="protein sequence ID" value="SDF41172.1"/>
    <property type="molecule type" value="Genomic_DNA"/>
</dbReference>
<dbReference type="PRINTS" id="PR00411">
    <property type="entry name" value="PNDRDTASEI"/>
</dbReference>
<dbReference type="Gene3D" id="3.50.50.60">
    <property type="entry name" value="FAD/NAD(P)-binding domain"/>
    <property type="match status" value="2"/>
</dbReference>
<keyword evidence="14" id="KW-1185">Reference proteome</keyword>
<comment type="cofactor">
    <cofactor evidence="8">
        <name>FAD</name>
        <dbReference type="ChEBI" id="CHEBI:57692"/>
    </cofactor>
    <text evidence="8">Binds 1 FAD per subunit.</text>
</comment>
<feature type="binding site" evidence="8">
    <location>
        <position position="53"/>
    </location>
    <ligand>
        <name>FAD</name>
        <dbReference type="ChEBI" id="CHEBI:57692"/>
    </ligand>
</feature>
<feature type="disulfide bond" description="Redox-active" evidence="9">
    <location>
        <begin position="44"/>
        <end position="49"/>
    </location>
</feature>
<dbReference type="GO" id="GO:0050660">
    <property type="term" value="F:flavin adenine dinucleotide binding"/>
    <property type="evidence" value="ECO:0007669"/>
    <property type="project" value="TreeGrafter"/>
</dbReference>
<dbReference type="InterPro" id="IPR016156">
    <property type="entry name" value="FAD/NAD-linked_Rdtase_dimer_sf"/>
</dbReference>
<evidence type="ECO:0000256" key="10">
    <source>
        <dbReference type="RuleBase" id="RU003691"/>
    </source>
</evidence>
<comment type="similarity">
    <text evidence="1 10">Belongs to the class-I pyridine nucleotide-disulfide oxidoreductase family.</text>
</comment>
<dbReference type="GO" id="GO:0003955">
    <property type="term" value="F:NAD(P)H dehydrogenase (quinone) activity"/>
    <property type="evidence" value="ECO:0007669"/>
    <property type="project" value="TreeGrafter"/>
</dbReference>
<dbReference type="InterPro" id="IPR012999">
    <property type="entry name" value="Pyr_OxRdtase_I_AS"/>
</dbReference>
<dbReference type="InterPro" id="IPR023753">
    <property type="entry name" value="FAD/NAD-binding_dom"/>
</dbReference>
<evidence type="ECO:0000256" key="2">
    <source>
        <dbReference type="ARBA" id="ARBA00022630"/>
    </source>
</evidence>
<keyword evidence="7 10" id="KW-0676">Redox-active center</keyword>
<evidence type="ECO:0000259" key="12">
    <source>
        <dbReference type="Pfam" id="PF07992"/>
    </source>
</evidence>
<dbReference type="PANTHER" id="PTHR43014">
    <property type="entry name" value="MERCURIC REDUCTASE"/>
    <property type="match status" value="1"/>
</dbReference>
<keyword evidence="6" id="KW-1015">Disulfide bond</keyword>
<gene>
    <name evidence="13" type="ORF">SAMN05660686_01226</name>
</gene>
<dbReference type="OrthoDB" id="9764616at2"/>
<feature type="binding site" evidence="8">
    <location>
        <position position="201"/>
    </location>
    <ligand>
        <name>NAD(+)</name>
        <dbReference type="ChEBI" id="CHEBI:57540"/>
    </ligand>
</feature>
<keyword evidence="8" id="KW-0547">Nucleotide-binding</keyword>
<feature type="binding site" evidence="8">
    <location>
        <position position="308"/>
    </location>
    <ligand>
        <name>FAD</name>
        <dbReference type="ChEBI" id="CHEBI:57692"/>
    </ligand>
</feature>
<keyword evidence="2 10" id="KW-0285">Flavoprotein</keyword>
<feature type="domain" description="Pyridine nucleotide-disulphide oxidoreductase dimerisation" evidence="11">
    <location>
        <begin position="343"/>
        <end position="449"/>
    </location>
</feature>
<dbReference type="Gene3D" id="3.30.390.30">
    <property type="match status" value="1"/>
</dbReference>
<feature type="binding site" evidence="8">
    <location>
        <begin position="178"/>
        <end position="185"/>
    </location>
    <ligand>
        <name>NAD(+)</name>
        <dbReference type="ChEBI" id="CHEBI:57540"/>
    </ligand>
</feature>
<dbReference type="Proteomes" id="UP000198615">
    <property type="component" value="Unassembled WGS sequence"/>
</dbReference>
<accession>A0A8G2EUJ9</accession>
<dbReference type="PANTHER" id="PTHR43014:SF2">
    <property type="entry name" value="MERCURIC REDUCTASE"/>
    <property type="match status" value="1"/>
</dbReference>
<dbReference type="AlphaFoldDB" id="A0A8G2EUJ9"/>
<evidence type="ECO:0000256" key="6">
    <source>
        <dbReference type="ARBA" id="ARBA00023157"/>
    </source>
</evidence>
<keyword evidence="4" id="KW-0521">NADP</keyword>
<organism evidence="13 14">
    <name type="scientific">Thalassobaculum litoreum DSM 18839</name>
    <dbReference type="NCBI Taxonomy" id="1123362"/>
    <lineage>
        <taxon>Bacteria</taxon>
        <taxon>Pseudomonadati</taxon>
        <taxon>Pseudomonadota</taxon>
        <taxon>Alphaproteobacteria</taxon>
        <taxon>Rhodospirillales</taxon>
        <taxon>Thalassobaculaceae</taxon>
        <taxon>Thalassobaculum</taxon>
    </lineage>
</organism>
<dbReference type="InterPro" id="IPR004099">
    <property type="entry name" value="Pyr_nucl-diS_OxRdtase_dimer"/>
</dbReference>
<dbReference type="Pfam" id="PF07992">
    <property type="entry name" value="Pyr_redox_2"/>
    <property type="match status" value="1"/>
</dbReference>
<dbReference type="Pfam" id="PF02852">
    <property type="entry name" value="Pyr_redox_dim"/>
    <property type="match status" value="1"/>
</dbReference>
<dbReference type="PIRSF" id="PIRSF000350">
    <property type="entry name" value="Mercury_reductase_MerA"/>
    <property type="match status" value="1"/>
</dbReference>
<dbReference type="RefSeq" id="WP_093148949.1">
    <property type="nucleotide sequence ID" value="NZ_FNBW01000003.1"/>
</dbReference>
<evidence type="ECO:0000256" key="8">
    <source>
        <dbReference type="PIRSR" id="PIRSR000350-3"/>
    </source>
</evidence>